<dbReference type="InterPro" id="IPR001647">
    <property type="entry name" value="HTH_TetR"/>
</dbReference>
<evidence type="ECO:0000313" key="7">
    <source>
        <dbReference type="Proteomes" id="UP001299220"/>
    </source>
</evidence>
<evidence type="ECO:0000256" key="4">
    <source>
        <dbReference type="PROSITE-ProRule" id="PRU00335"/>
    </source>
</evidence>
<comment type="caution">
    <text evidence="6">The sequence shown here is derived from an EMBL/GenBank/DDBJ whole genome shotgun (WGS) entry which is preliminary data.</text>
</comment>
<proteinExistence type="predicted"/>
<evidence type="ECO:0000256" key="1">
    <source>
        <dbReference type="ARBA" id="ARBA00023015"/>
    </source>
</evidence>
<organism evidence="6 7">
    <name type="scientific">Anaeromassilibacillus senegalensis</name>
    <dbReference type="NCBI Taxonomy" id="1673717"/>
    <lineage>
        <taxon>Bacteria</taxon>
        <taxon>Bacillati</taxon>
        <taxon>Bacillota</taxon>
        <taxon>Clostridia</taxon>
        <taxon>Eubacteriales</taxon>
        <taxon>Acutalibacteraceae</taxon>
        <taxon>Anaeromassilibacillus</taxon>
    </lineage>
</organism>
<dbReference type="RefSeq" id="WP_235323009.1">
    <property type="nucleotide sequence ID" value="NZ_JAFBIT010000001.1"/>
</dbReference>
<evidence type="ECO:0000256" key="2">
    <source>
        <dbReference type="ARBA" id="ARBA00023125"/>
    </source>
</evidence>
<dbReference type="Pfam" id="PF00440">
    <property type="entry name" value="TetR_N"/>
    <property type="match status" value="1"/>
</dbReference>
<evidence type="ECO:0000313" key="6">
    <source>
        <dbReference type="EMBL" id="MCF2651985.1"/>
    </source>
</evidence>
<sequence>MAVRSDGLQTEKRILQACVRLFLENGYHQTTMTQILKEAQVSSSSFQNLFHSKDGILMELVKFMFENQFGIARSVTGAALPPVYVYAAETALQITLTELNQNLRDIYLEAYTQDHLLGYIQRATTKELYRIFGPYQPELTERDFYELEFGSAGLMRGYMANPCTAEFPLERKLERFLTLALRGYKVPEDEVRQVLAFLAGLDMRGIAQRVMEELFRQLAMRYEFSPDGLLPPEE</sequence>
<keyword evidence="2 4" id="KW-0238">DNA-binding</keyword>
<keyword evidence="3" id="KW-0804">Transcription</keyword>
<dbReference type="InterPro" id="IPR050109">
    <property type="entry name" value="HTH-type_TetR-like_transc_reg"/>
</dbReference>
<dbReference type="PROSITE" id="PS50977">
    <property type="entry name" value="HTH_TETR_2"/>
    <property type="match status" value="1"/>
</dbReference>
<keyword evidence="7" id="KW-1185">Reference proteome</keyword>
<gene>
    <name evidence="6" type="ORF">JQM67_05165</name>
</gene>
<dbReference type="Gene3D" id="1.10.357.10">
    <property type="entry name" value="Tetracycline Repressor, domain 2"/>
    <property type="match status" value="1"/>
</dbReference>
<dbReference type="PANTHER" id="PTHR30055">
    <property type="entry name" value="HTH-TYPE TRANSCRIPTIONAL REGULATOR RUTR"/>
    <property type="match status" value="1"/>
</dbReference>
<feature type="DNA-binding region" description="H-T-H motif" evidence="4">
    <location>
        <begin position="31"/>
        <end position="50"/>
    </location>
</feature>
<protein>
    <submittedName>
        <fullName evidence="6">TetR/AcrR family transcriptional regulator</fullName>
    </submittedName>
</protein>
<feature type="domain" description="HTH tetR-type" evidence="5">
    <location>
        <begin position="8"/>
        <end position="68"/>
    </location>
</feature>
<evidence type="ECO:0000256" key="3">
    <source>
        <dbReference type="ARBA" id="ARBA00023163"/>
    </source>
</evidence>
<dbReference type="PANTHER" id="PTHR30055:SF234">
    <property type="entry name" value="HTH-TYPE TRANSCRIPTIONAL REGULATOR BETI"/>
    <property type="match status" value="1"/>
</dbReference>
<keyword evidence="1" id="KW-0805">Transcription regulation</keyword>
<dbReference type="InterPro" id="IPR009057">
    <property type="entry name" value="Homeodomain-like_sf"/>
</dbReference>
<dbReference type="EMBL" id="JAFBIT010000001">
    <property type="protein sequence ID" value="MCF2651985.1"/>
    <property type="molecule type" value="Genomic_DNA"/>
</dbReference>
<evidence type="ECO:0000259" key="5">
    <source>
        <dbReference type="PROSITE" id="PS50977"/>
    </source>
</evidence>
<dbReference type="Proteomes" id="UP001299220">
    <property type="component" value="Unassembled WGS sequence"/>
</dbReference>
<reference evidence="6 7" key="1">
    <citation type="submission" date="2020-12" db="EMBL/GenBank/DDBJ databases">
        <title>Whole genome sequences of gut porcine anaerobes.</title>
        <authorList>
            <person name="Kubasova T."/>
            <person name="Jahodarova E."/>
            <person name="Rychlik I."/>
        </authorList>
    </citation>
    <scope>NUCLEOTIDE SEQUENCE [LARGE SCALE GENOMIC DNA]</scope>
    <source>
        <strain evidence="6 7">An867</strain>
    </source>
</reference>
<name>A0ABS9CMH0_9FIRM</name>
<dbReference type="SUPFAM" id="SSF46689">
    <property type="entry name" value="Homeodomain-like"/>
    <property type="match status" value="1"/>
</dbReference>
<accession>A0ABS9CMH0</accession>